<accession>A0A1Y4LBN2</accession>
<dbReference type="InterPro" id="IPR041380">
    <property type="entry name" value="Acetyltransf_17"/>
</dbReference>
<dbReference type="Gene3D" id="3.40.630.30">
    <property type="match status" value="2"/>
</dbReference>
<evidence type="ECO:0000313" key="4">
    <source>
        <dbReference type="Proteomes" id="UP000195897"/>
    </source>
</evidence>
<dbReference type="GO" id="GO:0034069">
    <property type="term" value="F:aminoglycoside N-acetyltransferase activity"/>
    <property type="evidence" value="ECO:0007669"/>
    <property type="project" value="TreeGrafter"/>
</dbReference>
<evidence type="ECO:0000259" key="2">
    <source>
        <dbReference type="Pfam" id="PF17668"/>
    </source>
</evidence>
<sequence length="413" mass="47166">MDIRFVLPQEVEQLKRNVLTAFPSKTPPALLEAMELELYHPNEGRYLGCFDDNGTLIGSILMMDFTLNVRGVMMPMGAAAYVSTNFLHKKEHIARDLLCVLMHYYCKLGTAVGCLHPFNPAFYRKMGYGHCMEAYFYSPRVSAIRSFGHKQDLCYAEPADKQAVLDYYRAYAARTNGATVHDFMDPHRIFDMPYVVLCRKEGRITGYLTFEFVPVDHYTDMYHDLCVREMIYDDLDTLEQFMTFLASQVDQIERVRIYSPDPALHLMFTNPDSGENRAHDGCIHEIGRRTMGNMIRLFDVAQYFAVQTHTCAPVSRPFVLGVSISDSFLPHNARTYLLHIQDQTVTLLPESSDVQPDTLLIADISDFSSFVIGAVSLPELLRLGRVQLSDPSFARDVQNAIGWDEKPCNYTYF</sequence>
<dbReference type="InterPro" id="IPR016181">
    <property type="entry name" value="Acyl_CoA_acyltransferase"/>
</dbReference>
<dbReference type="RefSeq" id="WP_087370512.1">
    <property type="nucleotide sequence ID" value="NZ_NFKK01000002.1"/>
</dbReference>
<dbReference type="GO" id="GO:0030649">
    <property type="term" value="P:aminoglycoside antibiotic catabolic process"/>
    <property type="evidence" value="ECO:0007669"/>
    <property type="project" value="TreeGrafter"/>
</dbReference>
<keyword evidence="3" id="KW-0808">Transferase</keyword>
<dbReference type="Pfam" id="PF13527">
    <property type="entry name" value="Acetyltransf_9"/>
    <property type="match status" value="1"/>
</dbReference>
<dbReference type="PANTHER" id="PTHR37817:SF1">
    <property type="entry name" value="N-ACETYLTRANSFERASE EIS"/>
    <property type="match status" value="1"/>
</dbReference>
<dbReference type="PANTHER" id="PTHR37817">
    <property type="entry name" value="N-ACETYLTRANSFERASE EIS"/>
    <property type="match status" value="1"/>
</dbReference>
<proteinExistence type="predicted"/>
<dbReference type="SUPFAM" id="SSF55729">
    <property type="entry name" value="Acyl-CoA N-acyltransferases (Nat)"/>
    <property type="match status" value="1"/>
</dbReference>
<dbReference type="Proteomes" id="UP000195897">
    <property type="component" value="Unassembled WGS sequence"/>
</dbReference>
<organism evidence="3 4">
    <name type="scientific">Butyricicoccus pullicaecorum</name>
    <dbReference type="NCBI Taxonomy" id="501571"/>
    <lineage>
        <taxon>Bacteria</taxon>
        <taxon>Bacillati</taxon>
        <taxon>Bacillota</taxon>
        <taxon>Clostridia</taxon>
        <taxon>Eubacteriales</taxon>
        <taxon>Butyricicoccaceae</taxon>
        <taxon>Butyricicoccus</taxon>
    </lineage>
</organism>
<feature type="domain" description="Eis-like acetyltransferase" evidence="2">
    <location>
        <begin position="193"/>
        <end position="277"/>
    </location>
</feature>
<dbReference type="Pfam" id="PF13530">
    <property type="entry name" value="SCP2_2"/>
    <property type="match status" value="1"/>
</dbReference>
<evidence type="ECO:0000313" key="3">
    <source>
        <dbReference type="EMBL" id="OUP54133.1"/>
    </source>
</evidence>
<feature type="domain" description="Enhanced intracellular survival protein" evidence="1">
    <location>
        <begin position="317"/>
        <end position="407"/>
    </location>
</feature>
<dbReference type="SUPFAM" id="SSF55718">
    <property type="entry name" value="SCP-like"/>
    <property type="match status" value="1"/>
</dbReference>
<protein>
    <submittedName>
        <fullName evidence="3">GNAT family N-acetyltransferase</fullName>
    </submittedName>
</protein>
<comment type="caution">
    <text evidence="3">The sequence shown here is derived from an EMBL/GenBank/DDBJ whole genome shotgun (WGS) entry which is preliminary data.</text>
</comment>
<dbReference type="Gene3D" id="3.30.1050.10">
    <property type="entry name" value="SCP2 sterol-binding domain"/>
    <property type="match status" value="1"/>
</dbReference>
<dbReference type="InterPro" id="IPR025559">
    <property type="entry name" value="Eis_dom"/>
</dbReference>
<dbReference type="InterPro" id="IPR051554">
    <property type="entry name" value="Acetyltransferase_Eis"/>
</dbReference>
<name>A0A1Y4LBN2_9FIRM</name>
<evidence type="ECO:0000259" key="1">
    <source>
        <dbReference type="Pfam" id="PF13530"/>
    </source>
</evidence>
<dbReference type="EMBL" id="NFKK01000002">
    <property type="protein sequence ID" value="OUP54133.1"/>
    <property type="molecule type" value="Genomic_DNA"/>
</dbReference>
<dbReference type="Pfam" id="PF17668">
    <property type="entry name" value="Acetyltransf_17"/>
    <property type="match status" value="1"/>
</dbReference>
<reference evidence="4" key="1">
    <citation type="submission" date="2017-04" db="EMBL/GenBank/DDBJ databases">
        <title>Function of individual gut microbiota members based on whole genome sequencing of pure cultures obtained from chicken caecum.</title>
        <authorList>
            <person name="Medvecky M."/>
            <person name="Cejkova D."/>
            <person name="Polansky O."/>
            <person name="Karasova D."/>
            <person name="Kubasova T."/>
            <person name="Cizek A."/>
            <person name="Rychlik I."/>
        </authorList>
    </citation>
    <scope>NUCLEOTIDE SEQUENCE [LARGE SCALE GENOMIC DNA]</scope>
    <source>
        <strain evidence="4">An180</strain>
    </source>
</reference>
<dbReference type="InterPro" id="IPR036527">
    <property type="entry name" value="SCP2_sterol-bd_dom_sf"/>
</dbReference>
<dbReference type="AlphaFoldDB" id="A0A1Y4LBN2"/>
<gene>
    <name evidence="3" type="ORF">B5F17_02675</name>
</gene>